<accession>C6M6Z8</accession>
<comment type="caution">
    <text evidence="2">The sequence shown here is derived from an EMBL/GenBank/DDBJ whole genome shotgun (WGS) entry which is preliminary data.</text>
</comment>
<evidence type="ECO:0000313" key="2">
    <source>
        <dbReference type="EMBL" id="EET43903.1"/>
    </source>
</evidence>
<feature type="compositionally biased region" description="Polar residues" evidence="1">
    <location>
        <begin position="29"/>
        <end position="40"/>
    </location>
</feature>
<keyword evidence="3" id="KW-1185">Reference proteome</keyword>
<dbReference type="Proteomes" id="UP000005365">
    <property type="component" value="Unassembled WGS sequence"/>
</dbReference>
<evidence type="ECO:0000313" key="3">
    <source>
        <dbReference type="Proteomes" id="UP000005365"/>
    </source>
</evidence>
<organism evidence="2 3">
    <name type="scientific">Neisseria sicca ATCC 29256</name>
    <dbReference type="NCBI Taxonomy" id="547045"/>
    <lineage>
        <taxon>Bacteria</taxon>
        <taxon>Pseudomonadati</taxon>
        <taxon>Pseudomonadota</taxon>
        <taxon>Betaproteobacteria</taxon>
        <taxon>Neisseriales</taxon>
        <taxon>Neisseriaceae</taxon>
        <taxon>Neisseria</taxon>
    </lineage>
</organism>
<name>C6M6Z8_NEISI</name>
<feature type="compositionally biased region" description="Basic and acidic residues" evidence="1">
    <location>
        <begin position="44"/>
        <end position="53"/>
    </location>
</feature>
<dbReference type="AlphaFoldDB" id="C6M6Z8"/>
<reference evidence="2" key="1">
    <citation type="submission" date="2009-07" db="EMBL/GenBank/DDBJ databases">
        <authorList>
            <person name="Weinstock G."/>
            <person name="Sodergren E."/>
            <person name="Clifton S."/>
            <person name="Fulton L."/>
            <person name="Fulton B."/>
            <person name="Courtney L."/>
            <person name="Fronick C."/>
            <person name="Harrison M."/>
            <person name="Strong C."/>
            <person name="Farmer C."/>
            <person name="Delahaunty K."/>
            <person name="Markovic C."/>
            <person name="Hall O."/>
            <person name="Minx P."/>
            <person name="Tomlinson C."/>
            <person name="Mitreva M."/>
            <person name="Nelson J."/>
            <person name="Hou S."/>
            <person name="Wollam A."/>
            <person name="Pepin K.H."/>
            <person name="Johnson M."/>
            <person name="Bhonagiri V."/>
            <person name="Nash W.E."/>
            <person name="Warren W."/>
            <person name="Chinwalla A."/>
            <person name="Mardis E.R."/>
            <person name="Wilson R.K."/>
        </authorList>
    </citation>
    <scope>NUCLEOTIDE SEQUENCE [LARGE SCALE GENOMIC DNA]</scope>
    <source>
        <strain evidence="2">ATCC 29256</strain>
    </source>
</reference>
<protein>
    <submittedName>
        <fullName evidence="2">Uncharacterized protein</fullName>
    </submittedName>
</protein>
<feature type="region of interest" description="Disordered" evidence="1">
    <location>
        <begin position="24"/>
        <end position="53"/>
    </location>
</feature>
<proteinExistence type="predicted"/>
<dbReference type="EMBL" id="ACKO02000014">
    <property type="protein sequence ID" value="EET43903.1"/>
    <property type="molecule type" value="Genomic_DNA"/>
</dbReference>
<sequence>MLYRIAELASIFFRRPIRRQSESCPDKNLFQNIPSTTPTLTLPRKRERESSRW</sequence>
<gene>
    <name evidence="2" type="ORF">NEISICOT_02302</name>
</gene>
<evidence type="ECO:0000256" key="1">
    <source>
        <dbReference type="SAM" id="MobiDB-lite"/>
    </source>
</evidence>